<protein>
    <submittedName>
        <fullName evidence="1">Uncharacterized protein</fullName>
    </submittedName>
</protein>
<dbReference type="HOGENOM" id="CLU_429524_0_0_6"/>
<organism evidence="1 2">
    <name type="scientific">Stutzerimonas stutzeri (strain A1501)</name>
    <name type="common">Pseudomonas stutzeri</name>
    <dbReference type="NCBI Taxonomy" id="379731"/>
    <lineage>
        <taxon>Bacteria</taxon>
        <taxon>Pseudomonadati</taxon>
        <taxon>Pseudomonadota</taxon>
        <taxon>Gammaproteobacteria</taxon>
        <taxon>Pseudomonadales</taxon>
        <taxon>Pseudomonadaceae</taxon>
        <taxon>Stutzerimonas</taxon>
    </lineage>
</organism>
<evidence type="ECO:0000313" key="2">
    <source>
        <dbReference type="Proteomes" id="UP000000233"/>
    </source>
</evidence>
<keyword evidence="2" id="KW-1185">Reference proteome</keyword>
<proteinExistence type="predicted"/>
<name>A4VNA8_STUS1</name>
<dbReference type="EMBL" id="CP000304">
    <property type="protein sequence ID" value="ABP80459.1"/>
    <property type="molecule type" value="Genomic_DNA"/>
</dbReference>
<dbReference type="eggNOG" id="ENOG5031SGV">
    <property type="taxonomic scope" value="Bacteria"/>
</dbReference>
<sequence length="637" mass="70241">MQIAQCLVVHRARRLGHDIRSALGFREGNDFANRLRAGHQHDQAIQAEGQTAVRRRTELQRIEQEAELLFLLGLVDAENAEYRLLHFLAMDADGAAAQLGTVEHHVVCTRQRSAGVSLQLLRCALRRGERVVQCAQRAVIVPFEHREVDDPQRRPVAGQQLEVMAELDAQRAQRLGDDLRLVGTKEYDIAIDRADAVEDHVEVVFRDELDDRRLQPLDALGALVDLDIGQALGAVDADELGVVVDLAARHACGTRHTKGGHATFRIVGRAGEHLELDRVELIGNVHQLERDAQVRLVRAIAAHRLFERHVREFTELQIQHFLEQLADHPFGDTDDVRLVEEAGLDIDLGELGLTIGTQIFVAETLGDLIIAIEAGHHEQLLEQLRRLRQGEEIAGVGTARHQIVASTLGRRATEDRRFDIEEAVLVQVATDAGGYTRAQLQLLGHLRATQVDKAVAQTSFFTDVAVLVERERRSLRIVQHFQLITQHLDGAGSDVRVHRTGRTQAHLAGHLDHVLAAHAVCRGEGLGTIRIEDHLGQTLTIANVEEDHPAMVTTAVYPAAKSDFLTVQAFVQLAAIVTAHHGGVRFSYQNSMGHRPTAALLPCACGMLRVVPHLAYRTWGAGRCSMQAEAPGTSAGL</sequence>
<accession>A4VNA8</accession>
<dbReference type="KEGG" id="psa:PST_2812"/>
<dbReference type="AlphaFoldDB" id="A4VNA8"/>
<evidence type="ECO:0000313" key="1">
    <source>
        <dbReference type="EMBL" id="ABP80459.1"/>
    </source>
</evidence>
<gene>
    <name evidence="1" type="ordered locus">PST_2812</name>
</gene>
<reference evidence="1 2" key="1">
    <citation type="journal article" date="2008" name="Proc. Natl. Acad. Sci. U.S.A.">
        <title>Nitrogen fixation island and rhizosphere competence traits in the genome of root-associated Pseudomonas stutzeri A1501.</title>
        <authorList>
            <person name="Yan Y."/>
            <person name="Yang J."/>
            <person name="Dou Y."/>
            <person name="Chen M."/>
            <person name="Ping S."/>
            <person name="Peng J."/>
            <person name="Lu W."/>
            <person name="Zhang W."/>
            <person name="Yao Z."/>
            <person name="Li H."/>
            <person name="Liu W."/>
            <person name="He S."/>
            <person name="Geng L."/>
            <person name="Zhang X."/>
            <person name="Yang F."/>
            <person name="Yu H."/>
            <person name="Zhan Y."/>
            <person name="Li D."/>
            <person name="Lin Z."/>
            <person name="Wang Y."/>
            <person name="Elmerich C."/>
            <person name="Lin M."/>
            <person name="Jin Q."/>
        </authorList>
    </citation>
    <scope>NUCLEOTIDE SEQUENCE [LARGE SCALE GENOMIC DNA]</scope>
    <source>
        <strain evidence="1 2">A1501</strain>
    </source>
</reference>
<dbReference type="Proteomes" id="UP000000233">
    <property type="component" value="Chromosome"/>
</dbReference>